<keyword evidence="4" id="KW-0067">ATP-binding</keyword>
<dbReference type="EMBL" id="AOME01000016">
    <property type="protein sequence ID" value="EMA54949.1"/>
    <property type="molecule type" value="Genomic_DNA"/>
</dbReference>
<dbReference type="SMART" id="SM00046">
    <property type="entry name" value="DAGKc"/>
    <property type="match status" value="1"/>
</dbReference>
<accession>M0NCY5</accession>
<proteinExistence type="predicted"/>
<evidence type="ECO:0000313" key="7">
    <source>
        <dbReference type="EMBL" id="EMA54949.1"/>
    </source>
</evidence>
<dbReference type="PANTHER" id="PTHR12358:SF54">
    <property type="entry name" value="SPHINGOSINE KINASE RELATED PROTEIN"/>
    <property type="match status" value="1"/>
</dbReference>
<dbReference type="Proteomes" id="UP000011625">
    <property type="component" value="Unassembled WGS sequence"/>
</dbReference>
<dbReference type="GO" id="GO:0008654">
    <property type="term" value="P:phospholipid biosynthetic process"/>
    <property type="evidence" value="ECO:0007669"/>
    <property type="project" value="InterPro"/>
</dbReference>
<dbReference type="SUPFAM" id="SSF111331">
    <property type="entry name" value="NAD kinase/diacylglycerol kinase-like"/>
    <property type="match status" value="1"/>
</dbReference>
<dbReference type="InterPro" id="IPR001206">
    <property type="entry name" value="Diacylglycerol_kinase_cat_dom"/>
</dbReference>
<dbReference type="Pfam" id="PF00781">
    <property type="entry name" value="DAGK_cat"/>
    <property type="match status" value="1"/>
</dbReference>
<dbReference type="PROSITE" id="PS50146">
    <property type="entry name" value="DAGK"/>
    <property type="match status" value="1"/>
</dbReference>
<gene>
    <name evidence="7" type="ORF">C450_04321</name>
</gene>
<keyword evidence="2" id="KW-0547">Nucleotide-binding</keyword>
<dbReference type="OrthoDB" id="57577at2157"/>
<keyword evidence="1" id="KW-0808">Transferase</keyword>
<feature type="region of interest" description="Disordered" evidence="5">
    <location>
        <begin position="1"/>
        <end position="30"/>
    </location>
</feature>
<comment type="caution">
    <text evidence="7">The sequence shown here is derived from an EMBL/GenBank/DDBJ whole genome shotgun (WGS) entry which is preliminary data.</text>
</comment>
<protein>
    <recommendedName>
        <fullName evidence="6">DAGKc domain-containing protein</fullName>
    </recommendedName>
</protein>
<dbReference type="InterPro" id="IPR017438">
    <property type="entry name" value="ATP-NAD_kinase_N"/>
</dbReference>
<dbReference type="PATRIC" id="fig|1227456.3.peg.899"/>
<evidence type="ECO:0000256" key="2">
    <source>
        <dbReference type="ARBA" id="ARBA00022741"/>
    </source>
</evidence>
<evidence type="ECO:0000259" key="6">
    <source>
        <dbReference type="PROSITE" id="PS50146"/>
    </source>
</evidence>
<dbReference type="Pfam" id="PF19279">
    <property type="entry name" value="YegS_C"/>
    <property type="match status" value="1"/>
</dbReference>
<dbReference type="Gene3D" id="2.60.200.40">
    <property type="match status" value="1"/>
</dbReference>
<keyword evidence="8" id="KW-1185">Reference proteome</keyword>
<feature type="domain" description="DAGKc" evidence="6">
    <location>
        <begin position="15"/>
        <end position="143"/>
    </location>
</feature>
<keyword evidence="3" id="KW-0418">Kinase</keyword>
<evidence type="ECO:0000256" key="5">
    <source>
        <dbReference type="SAM" id="MobiDB-lite"/>
    </source>
</evidence>
<organism evidence="7 8">
    <name type="scientific">Halococcus salifodinae DSM 8989</name>
    <dbReference type="NCBI Taxonomy" id="1227456"/>
    <lineage>
        <taxon>Archaea</taxon>
        <taxon>Methanobacteriati</taxon>
        <taxon>Methanobacteriota</taxon>
        <taxon>Stenosarchaea group</taxon>
        <taxon>Halobacteria</taxon>
        <taxon>Halobacteriales</taxon>
        <taxon>Halococcaceae</taxon>
        <taxon>Halococcus</taxon>
    </lineage>
</organism>
<evidence type="ECO:0000256" key="4">
    <source>
        <dbReference type="ARBA" id="ARBA00022840"/>
    </source>
</evidence>
<dbReference type="InterPro" id="IPR045540">
    <property type="entry name" value="YegS/DAGK_C"/>
</dbReference>
<dbReference type="InterPro" id="IPR016064">
    <property type="entry name" value="NAD/diacylglycerol_kinase_sf"/>
</dbReference>
<dbReference type="InterPro" id="IPR050187">
    <property type="entry name" value="Lipid_Phosphate_FormReg"/>
</dbReference>
<evidence type="ECO:0000313" key="8">
    <source>
        <dbReference type="Proteomes" id="UP000011625"/>
    </source>
</evidence>
<dbReference type="PANTHER" id="PTHR12358">
    <property type="entry name" value="SPHINGOSINE KINASE"/>
    <property type="match status" value="1"/>
</dbReference>
<dbReference type="Gene3D" id="3.40.50.10330">
    <property type="entry name" value="Probable inorganic polyphosphate/atp-NAD kinase, domain 1"/>
    <property type="match status" value="1"/>
</dbReference>
<evidence type="ECO:0000256" key="1">
    <source>
        <dbReference type="ARBA" id="ARBA00022679"/>
    </source>
</evidence>
<dbReference type="STRING" id="1227456.C450_04321"/>
<dbReference type="NCBIfam" id="TIGR00147">
    <property type="entry name" value="YegS/Rv2252/BmrU family lipid kinase"/>
    <property type="match status" value="1"/>
</dbReference>
<reference evidence="7 8" key="1">
    <citation type="journal article" date="2014" name="PLoS Genet.">
        <title>Phylogenetically driven sequencing of extremely halophilic archaea reveals strategies for static and dynamic osmo-response.</title>
        <authorList>
            <person name="Becker E.A."/>
            <person name="Seitzer P.M."/>
            <person name="Tritt A."/>
            <person name="Larsen D."/>
            <person name="Krusor M."/>
            <person name="Yao A.I."/>
            <person name="Wu D."/>
            <person name="Madern D."/>
            <person name="Eisen J.A."/>
            <person name="Darling A.E."/>
            <person name="Facciotti M.T."/>
        </authorList>
    </citation>
    <scope>NUCLEOTIDE SEQUENCE [LARGE SCALE GENOMIC DNA]</scope>
    <source>
        <strain evidence="7 8">DSM 8989</strain>
    </source>
</reference>
<dbReference type="InterPro" id="IPR005218">
    <property type="entry name" value="Diacylglycerol/lipid_kinase"/>
</dbReference>
<sequence>MGSSTTVRTDGGASTDALEKRVVVNPESGSGDHLDSVYRLANERGYTVCETDRAGHAVDLAHEAAAEGVDVLGACGGDGTLKEVIEGLVAAEALDDVRLGVLPAGTANIVATDLGIEEIEHGFAMLDEGAVRALDLGVADGEPFVKSCVAGLTADASAATTSDVKERFGPLAFVITGVQQAATFDPLDVAIEAVADGETWSWSGEALCVLVGNSRRFTNRIGQANVEDGLFDVTVIEEMPQSDRVTEAIAQQLLGRDTEHVDRLFARRLQIVGCDRSIDFSLDGEISTHDELDLQVRPGALSMAVGPEYDPDPTD</sequence>
<dbReference type="GO" id="GO:0016301">
    <property type="term" value="F:kinase activity"/>
    <property type="evidence" value="ECO:0007669"/>
    <property type="project" value="UniProtKB-KW"/>
</dbReference>
<dbReference type="GO" id="GO:0005524">
    <property type="term" value="F:ATP binding"/>
    <property type="evidence" value="ECO:0007669"/>
    <property type="project" value="UniProtKB-KW"/>
</dbReference>
<dbReference type="RefSeq" id="WP_005040422.1">
    <property type="nucleotide sequence ID" value="NZ_AOME01000016.1"/>
</dbReference>
<name>M0NCY5_9EURY</name>
<dbReference type="AlphaFoldDB" id="M0NCY5"/>
<evidence type="ECO:0000256" key="3">
    <source>
        <dbReference type="ARBA" id="ARBA00022777"/>
    </source>
</evidence>